<protein>
    <recommendedName>
        <fullName evidence="6">Phosphate transporter</fullName>
    </recommendedName>
</protein>
<feature type="transmembrane region" description="Helical" evidence="6">
    <location>
        <begin position="138"/>
        <end position="161"/>
    </location>
</feature>
<organism evidence="7 8">
    <name type="scientific">Paracoccus alcaliphilus</name>
    <dbReference type="NCBI Taxonomy" id="34002"/>
    <lineage>
        <taxon>Bacteria</taxon>
        <taxon>Pseudomonadati</taxon>
        <taxon>Pseudomonadota</taxon>
        <taxon>Alphaproteobacteria</taxon>
        <taxon>Rhodobacterales</taxon>
        <taxon>Paracoccaceae</taxon>
        <taxon>Paracoccus</taxon>
    </lineage>
</organism>
<keyword evidence="2 6" id="KW-0813">Transport</keyword>
<dbReference type="PANTHER" id="PTHR11101">
    <property type="entry name" value="PHOSPHATE TRANSPORTER"/>
    <property type="match status" value="1"/>
</dbReference>
<feature type="transmembrane region" description="Helical" evidence="6">
    <location>
        <begin position="32"/>
        <end position="52"/>
    </location>
</feature>
<evidence type="ECO:0000313" key="7">
    <source>
        <dbReference type="EMBL" id="SEN93083.1"/>
    </source>
</evidence>
<dbReference type="Pfam" id="PF01384">
    <property type="entry name" value="PHO4"/>
    <property type="match status" value="1"/>
</dbReference>
<evidence type="ECO:0000256" key="6">
    <source>
        <dbReference type="RuleBase" id="RU363058"/>
    </source>
</evidence>
<reference evidence="7 8" key="1">
    <citation type="submission" date="2016-10" db="EMBL/GenBank/DDBJ databases">
        <authorList>
            <person name="de Groot N.N."/>
        </authorList>
    </citation>
    <scope>NUCLEOTIDE SEQUENCE [LARGE SCALE GENOMIC DNA]</scope>
    <source>
        <strain evidence="7 8">DSM 8512</strain>
    </source>
</reference>
<keyword evidence="8" id="KW-1185">Reference proteome</keyword>
<feature type="transmembrane region" description="Helical" evidence="6">
    <location>
        <begin position="335"/>
        <end position="362"/>
    </location>
</feature>
<accession>A0A1H8KJE3</accession>
<evidence type="ECO:0000256" key="2">
    <source>
        <dbReference type="ARBA" id="ARBA00022448"/>
    </source>
</evidence>
<dbReference type="STRING" id="34002.SAMN04489859_102265"/>
<feature type="transmembrane region" description="Helical" evidence="6">
    <location>
        <begin position="382"/>
        <end position="401"/>
    </location>
</feature>
<feature type="transmembrane region" description="Helical" evidence="6">
    <location>
        <begin position="297"/>
        <end position="315"/>
    </location>
</feature>
<keyword evidence="4 6" id="KW-1133">Transmembrane helix</keyword>
<dbReference type="RefSeq" id="WP_090613966.1">
    <property type="nucleotide sequence ID" value="NZ_CP067124.1"/>
</dbReference>
<dbReference type="AlphaFoldDB" id="A0A1H8KJE3"/>
<evidence type="ECO:0000313" key="8">
    <source>
        <dbReference type="Proteomes" id="UP000199054"/>
    </source>
</evidence>
<evidence type="ECO:0000256" key="3">
    <source>
        <dbReference type="ARBA" id="ARBA00022692"/>
    </source>
</evidence>
<feature type="transmembrane region" description="Helical" evidence="6">
    <location>
        <begin position="407"/>
        <end position="423"/>
    </location>
</feature>
<dbReference type="GO" id="GO:0016020">
    <property type="term" value="C:membrane"/>
    <property type="evidence" value="ECO:0007669"/>
    <property type="project" value="UniProtKB-SubCell"/>
</dbReference>
<gene>
    <name evidence="7" type="ORF">SAMN04489859_102265</name>
</gene>
<comment type="subcellular location">
    <subcellularLocation>
        <location evidence="1 6">Membrane</location>
        <topology evidence="1 6">Multi-pass membrane protein</topology>
    </subcellularLocation>
</comment>
<name>A0A1H8KJE3_9RHOB</name>
<keyword evidence="6" id="KW-0592">Phosphate transport</keyword>
<evidence type="ECO:0000256" key="5">
    <source>
        <dbReference type="ARBA" id="ARBA00023136"/>
    </source>
</evidence>
<keyword evidence="5 6" id="KW-0472">Membrane</keyword>
<comment type="similarity">
    <text evidence="6">Belongs to the inorganic phosphate transporter (PiT) (TC 2.A.20) family.</text>
</comment>
<feature type="transmembrane region" description="Helical" evidence="6">
    <location>
        <begin position="233"/>
        <end position="253"/>
    </location>
</feature>
<evidence type="ECO:0000256" key="1">
    <source>
        <dbReference type="ARBA" id="ARBA00004141"/>
    </source>
</evidence>
<dbReference type="EMBL" id="FODE01000022">
    <property type="protein sequence ID" value="SEN93083.1"/>
    <property type="molecule type" value="Genomic_DNA"/>
</dbReference>
<feature type="transmembrane region" description="Helical" evidence="6">
    <location>
        <begin position="450"/>
        <end position="479"/>
    </location>
</feature>
<dbReference type="PANTHER" id="PTHR11101:SF80">
    <property type="entry name" value="PHOSPHATE TRANSPORTER"/>
    <property type="match status" value="1"/>
</dbReference>
<evidence type="ECO:0000256" key="4">
    <source>
        <dbReference type="ARBA" id="ARBA00022989"/>
    </source>
</evidence>
<proteinExistence type="inferred from homology"/>
<sequence>MKIAGRDFRVLDKDLGSITHVEKAQMHAIRPVLRLGGAILMLIALWLLVLGVTGHEPGLIAVGSALIVAGWLGVAIGANDIANSLGPAFGAGAVRLVPGLILVAIAEVAGAAMAGGPVTTRLAEGIFDSAQLGTGLPAQLTVLSALIAAAAWITIATGAGLPVSTTHSIVGSLAGAGIAMLGAAAVNWVSIGIIASAWMLTPLAAAGLAGAILLFVQLNIRDAPDRRAAAQRWLHLLVGVMVGLFVSYLFTLITPGFPLWLDLLPGALAGLAAGWAMRSRVDVMLQDSPDKPRMTSLFRPALLFSAVMMAFAHGASDASNVAGPLLMILRATDGAAISGVVGVPLLLLVGAGTAIALGAVLFGRRLVVMVGSGITRLNAVRAFCITLATALIVLGATGLGLPVSSTHVAVGGVFGVGFAREWLDRRKKRSRKRLPAEEVRRRTLVRRSHVVTISVAWLVTVPVTALMGATCCWLVLWVMGV</sequence>
<feature type="transmembrane region" description="Helical" evidence="6">
    <location>
        <begin position="58"/>
        <end position="78"/>
    </location>
</feature>
<keyword evidence="3 6" id="KW-0812">Transmembrane</keyword>
<feature type="transmembrane region" description="Helical" evidence="6">
    <location>
        <begin position="203"/>
        <end position="221"/>
    </location>
</feature>
<dbReference type="GO" id="GO:0035435">
    <property type="term" value="P:phosphate ion transmembrane transport"/>
    <property type="evidence" value="ECO:0007669"/>
    <property type="project" value="TreeGrafter"/>
</dbReference>
<feature type="transmembrane region" description="Helical" evidence="6">
    <location>
        <begin position="99"/>
        <end position="118"/>
    </location>
</feature>
<feature type="transmembrane region" description="Helical" evidence="6">
    <location>
        <begin position="173"/>
        <end position="197"/>
    </location>
</feature>
<dbReference type="GO" id="GO:0005315">
    <property type="term" value="F:phosphate transmembrane transporter activity"/>
    <property type="evidence" value="ECO:0007669"/>
    <property type="project" value="InterPro"/>
</dbReference>
<dbReference type="InterPro" id="IPR001204">
    <property type="entry name" value="Phos_transporter"/>
</dbReference>
<dbReference type="Proteomes" id="UP000199054">
    <property type="component" value="Unassembled WGS sequence"/>
</dbReference>
<dbReference type="OrthoDB" id="9779554at2"/>
<feature type="transmembrane region" description="Helical" evidence="6">
    <location>
        <begin position="259"/>
        <end position="277"/>
    </location>
</feature>